<comment type="function">
    <text evidence="9">Transcription factor that binds specifically to a 5'-AA[AG]G-3' consensus core sequence.</text>
</comment>
<comment type="caution">
    <text evidence="11">The sequence shown here is derived from an EMBL/GenBank/DDBJ whole genome shotgun (WGS) entry which is preliminary data.</text>
</comment>
<dbReference type="OrthoDB" id="1927254at2759"/>
<dbReference type="Pfam" id="PF02701">
    <property type="entry name" value="Zn_ribbon_Dof"/>
    <property type="match status" value="1"/>
</dbReference>
<accession>A0A6A5MM15</accession>
<evidence type="ECO:0000256" key="1">
    <source>
        <dbReference type="ARBA" id="ARBA00022723"/>
    </source>
</evidence>
<dbReference type="PANTHER" id="PTHR31992:SF313">
    <property type="entry name" value="DOF ZINC FINGER PROTEIN DOF5.7"/>
    <property type="match status" value="1"/>
</dbReference>
<keyword evidence="7 8" id="KW-0539">Nucleus</keyword>
<keyword evidence="3 9" id="KW-0862">Zinc</keyword>
<sequence>MHEIQSMRGGSFFGGGDRKLRPQHHHQPLKCPRCDSLNTKFCYYNNYHLSQPRHFCKTCRRYWTKGGVLRNVPVGGGCRKSKRSHKNSSSETQTITAPTEHNSNSHSSSESSSLTLTTEAVSAPKTFNSDSNNNNESNLFIPFSNPTLETGALEKQQGAGDCAIFSEIGSFRSSTTSTNDTLQFGFGGKTTTIPDASSFRWQHQKGLMMTMGGGNDGELEFPDNLSGGCASLLEQGTIPVDLTGLQNKTGHVGFGSLDWNGGVDQGMFDLSNTVDHTYWTHHTTHWYDHHNSSLFQLP</sequence>
<evidence type="ECO:0000256" key="4">
    <source>
        <dbReference type="ARBA" id="ARBA00023015"/>
    </source>
</evidence>
<evidence type="ECO:0000256" key="7">
    <source>
        <dbReference type="ARBA" id="ARBA00023242"/>
    </source>
</evidence>
<comment type="subcellular location">
    <subcellularLocation>
        <location evidence="8 9">Nucleus</location>
    </subcellularLocation>
</comment>
<dbReference type="AlphaFoldDB" id="A0A6A5MM15"/>
<dbReference type="GO" id="GO:0005634">
    <property type="term" value="C:nucleus"/>
    <property type="evidence" value="ECO:0007669"/>
    <property type="project" value="UniProtKB-SubCell"/>
</dbReference>
<evidence type="ECO:0000313" key="12">
    <source>
        <dbReference type="Proteomes" id="UP000447434"/>
    </source>
</evidence>
<feature type="region of interest" description="Disordered" evidence="10">
    <location>
        <begin position="1"/>
        <end position="29"/>
    </location>
</feature>
<dbReference type="PANTHER" id="PTHR31992">
    <property type="entry name" value="DOF ZINC FINGER PROTEIN DOF1.4-RELATED"/>
    <property type="match status" value="1"/>
</dbReference>
<keyword evidence="12" id="KW-1185">Reference proteome</keyword>
<dbReference type="GO" id="GO:0003677">
    <property type="term" value="F:DNA binding"/>
    <property type="evidence" value="ECO:0007669"/>
    <property type="project" value="UniProtKB-UniRule"/>
</dbReference>
<reference evidence="12" key="1">
    <citation type="journal article" date="2020" name="Nat. Commun.">
        <title>Genome sequence of the cluster root forming white lupin.</title>
        <authorList>
            <person name="Hufnagel B."/>
            <person name="Marques A."/>
            <person name="Soriano A."/>
            <person name="Marques L."/>
            <person name="Divol F."/>
            <person name="Doumas P."/>
            <person name="Sallet E."/>
            <person name="Mancinotti D."/>
            <person name="Carrere S."/>
            <person name="Marande W."/>
            <person name="Arribat S."/>
            <person name="Keller J."/>
            <person name="Huneau C."/>
            <person name="Blein T."/>
            <person name="Aime D."/>
            <person name="Laguerre M."/>
            <person name="Taylor J."/>
            <person name="Schubert V."/>
            <person name="Nelson M."/>
            <person name="Geu-Flores F."/>
            <person name="Crespi M."/>
            <person name="Gallardo-Guerrero K."/>
            <person name="Delaux P.-M."/>
            <person name="Salse J."/>
            <person name="Berges H."/>
            <person name="Guyot R."/>
            <person name="Gouzy J."/>
            <person name="Peret B."/>
        </authorList>
    </citation>
    <scope>NUCLEOTIDE SEQUENCE [LARGE SCALE GENOMIC DNA]</scope>
    <source>
        <strain evidence="12">cv. Amiga</strain>
    </source>
</reference>
<proteinExistence type="predicted"/>
<keyword evidence="2 8" id="KW-0863">Zinc-finger</keyword>
<dbReference type="GO" id="GO:0003700">
    <property type="term" value="F:DNA-binding transcription factor activity"/>
    <property type="evidence" value="ECO:0007669"/>
    <property type="project" value="UniProtKB-UniRule"/>
</dbReference>
<keyword evidence="6 9" id="KW-0804">Transcription</keyword>
<dbReference type="EMBL" id="WOCE01000007">
    <property type="protein sequence ID" value="KAE9609662.1"/>
    <property type="molecule type" value="Genomic_DNA"/>
</dbReference>
<dbReference type="PROSITE" id="PS01361">
    <property type="entry name" value="ZF_DOF_1"/>
    <property type="match status" value="1"/>
</dbReference>
<evidence type="ECO:0000256" key="3">
    <source>
        <dbReference type="ARBA" id="ARBA00022833"/>
    </source>
</evidence>
<evidence type="ECO:0000256" key="10">
    <source>
        <dbReference type="SAM" id="MobiDB-lite"/>
    </source>
</evidence>
<keyword evidence="1 9" id="KW-0479">Metal-binding</keyword>
<name>A0A6A5MM15_LUPAL</name>
<feature type="compositionally biased region" description="Low complexity" evidence="10">
    <location>
        <begin position="99"/>
        <end position="118"/>
    </location>
</feature>
<evidence type="ECO:0000256" key="5">
    <source>
        <dbReference type="ARBA" id="ARBA00023125"/>
    </source>
</evidence>
<dbReference type="InterPro" id="IPR045174">
    <property type="entry name" value="Dof"/>
</dbReference>
<organism evidence="11 12">
    <name type="scientific">Lupinus albus</name>
    <name type="common">White lupine</name>
    <name type="synonym">Lupinus termis</name>
    <dbReference type="NCBI Taxonomy" id="3870"/>
    <lineage>
        <taxon>Eukaryota</taxon>
        <taxon>Viridiplantae</taxon>
        <taxon>Streptophyta</taxon>
        <taxon>Embryophyta</taxon>
        <taxon>Tracheophyta</taxon>
        <taxon>Spermatophyta</taxon>
        <taxon>Magnoliopsida</taxon>
        <taxon>eudicotyledons</taxon>
        <taxon>Gunneridae</taxon>
        <taxon>Pentapetalae</taxon>
        <taxon>rosids</taxon>
        <taxon>fabids</taxon>
        <taxon>Fabales</taxon>
        <taxon>Fabaceae</taxon>
        <taxon>Papilionoideae</taxon>
        <taxon>50 kb inversion clade</taxon>
        <taxon>genistoids sensu lato</taxon>
        <taxon>core genistoids</taxon>
        <taxon>Genisteae</taxon>
        <taxon>Lupinus</taxon>
    </lineage>
</organism>
<dbReference type="InterPro" id="IPR003851">
    <property type="entry name" value="Znf_Dof"/>
</dbReference>
<protein>
    <recommendedName>
        <fullName evidence="9">Dof zinc finger protein</fullName>
    </recommendedName>
</protein>
<dbReference type="GO" id="GO:0008270">
    <property type="term" value="F:zinc ion binding"/>
    <property type="evidence" value="ECO:0007669"/>
    <property type="project" value="UniProtKB-KW"/>
</dbReference>
<keyword evidence="5 8" id="KW-0238">DNA-binding</keyword>
<dbReference type="PROSITE" id="PS50884">
    <property type="entry name" value="ZF_DOF_2"/>
    <property type="match status" value="1"/>
</dbReference>
<keyword evidence="4 9" id="KW-0805">Transcription regulation</keyword>
<evidence type="ECO:0000256" key="6">
    <source>
        <dbReference type="ARBA" id="ARBA00023163"/>
    </source>
</evidence>
<dbReference type="Proteomes" id="UP000447434">
    <property type="component" value="Chromosome 7"/>
</dbReference>
<evidence type="ECO:0000256" key="8">
    <source>
        <dbReference type="PROSITE-ProRule" id="PRU00071"/>
    </source>
</evidence>
<evidence type="ECO:0000313" key="11">
    <source>
        <dbReference type="EMBL" id="KAE9609662.1"/>
    </source>
</evidence>
<evidence type="ECO:0000256" key="2">
    <source>
        <dbReference type="ARBA" id="ARBA00022771"/>
    </source>
</evidence>
<feature type="region of interest" description="Disordered" evidence="10">
    <location>
        <begin position="74"/>
        <end position="118"/>
    </location>
</feature>
<evidence type="ECO:0000256" key="9">
    <source>
        <dbReference type="RuleBase" id="RU369094"/>
    </source>
</evidence>
<gene>
    <name evidence="11" type="ORF">Lalb_Chr07g0178421</name>
</gene>